<dbReference type="PANTHER" id="PTHR11941:SF171">
    <property type="entry name" value="SD19268P"/>
    <property type="match status" value="1"/>
</dbReference>
<dbReference type="Pfam" id="PF00378">
    <property type="entry name" value="ECH_1"/>
    <property type="match status" value="1"/>
</dbReference>
<protein>
    <submittedName>
        <fullName evidence="4">Uncharacterized protein</fullName>
    </submittedName>
</protein>
<reference evidence="4" key="1">
    <citation type="journal article" date="2020" name="Fungal Divers.">
        <title>Resolving the Mortierellaceae phylogeny through synthesis of multi-gene phylogenetics and phylogenomics.</title>
        <authorList>
            <person name="Vandepol N."/>
            <person name="Liber J."/>
            <person name="Desiro A."/>
            <person name="Na H."/>
            <person name="Kennedy M."/>
            <person name="Barry K."/>
            <person name="Grigoriev I.V."/>
            <person name="Miller A.N."/>
            <person name="O'Donnell K."/>
            <person name="Stajich J.E."/>
            <person name="Bonito G."/>
        </authorList>
    </citation>
    <scope>NUCLEOTIDE SEQUENCE</scope>
    <source>
        <strain evidence="4">NRRL 2769</strain>
    </source>
</reference>
<sequence>MARNDDDRVGVIRESVHSIRDAKNIFENLARAESGAQSAVAGVRPNRFKYFTAFGLFTPFLIVHLKHTMLRTFLARSSQPQRLVRSFVPSSQQGIRFISTSQSSGHPEGKECYIERLSGADEGIAIVNFNRPKAFNALSRKFVREFRDALQELRYDQKARVVIIRSLVDGAFCAGADLKERSTMNPTEVKQFLAGLRDGFRDLETLPIPTIAVIDGAALGGGLEMALCCDMRVGGGTKKAKIGLVETKLAIIPGAGGTQRLPRLIGIPKAKELIYSSKILDSAAAKEMGILNHAVEEESGFNKALEIAREILPMGPLAVRMAKSAIDKGTQFEIDSGLEYEQACYAQIMPSEDRLEGLAAFREKRKPAYKGK</sequence>
<dbReference type="InterPro" id="IPR014748">
    <property type="entry name" value="Enoyl-CoA_hydra_C"/>
</dbReference>
<dbReference type="PANTHER" id="PTHR11941">
    <property type="entry name" value="ENOYL-COA HYDRATASE-RELATED"/>
    <property type="match status" value="1"/>
</dbReference>
<comment type="caution">
    <text evidence="4">The sequence shown here is derived from an EMBL/GenBank/DDBJ whole genome shotgun (WGS) entry which is preliminary data.</text>
</comment>
<evidence type="ECO:0000256" key="1">
    <source>
        <dbReference type="ARBA" id="ARBA00005254"/>
    </source>
</evidence>
<dbReference type="GO" id="GO:0006635">
    <property type="term" value="P:fatty acid beta-oxidation"/>
    <property type="evidence" value="ECO:0007669"/>
    <property type="project" value="TreeGrafter"/>
</dbReference>
<evidence type="ECO:0000313" key="5">
    <source>
        <dbReference type="Proteomes" id="UP000703661"/>
    </source>
</evidence>
<organism evidence="4 5">
    <name type="scientific">Entomortierella chlamydospora</name>
    <dbReference type="NCBI Taxonomy" id="101097"/>
    <lineage>
        <taxon>Eukaryota</taxon>
        <taxon>Fungi</taxon>
        <taxon>Fungi incertae sedis</taxon>
        <taxon>Mucoromycota</taxon>
        <taxon>Mortierellomycotina</taxon>
        <taxon>Mortierellomycetes</taxon>
        <taxon>Mortierellales</taxon>
        <taxon>Mortierellaceae</taxon>
        <taxon>Entomortierella</taxon>
    </lineage>
</organism>
<dbReference type="CDD" id="cd06558">
    <property type="entry name" value="crotonase-like"/>
    <property type="match status" value="1"/>
</dbReference>
<dbReference type="AlphaFoldDB" id="A0A9P6MTD9"/>
<dbReference type="SUPFAM" id="SSF52096">
    <property type="entry name" value="ClpP/crotonase"/>
    <property type="match status" value="1"/>
</dbReference>
<dbReference type="EMBL" id="JAAAID010001067">
    <property type="protein sequence ID" value="KAG0011918.1"/>
    <property type="molecule type" value="Genomic_DNA"/>
</dbReference>
<evidence type="ECO:0000256" key="3">
    <source>
        <dbReference type="RuleBase" id="RU003707"/>
    </source>
</evidence>
<comment type="similarity">
    <text evidence="1 3">Belongs to the enoyl-CoA hydratase/isomerase family.</text>
</comment>
<name>A0A9P6MTD9_9FUNG</name>
<evidence type="ECO:0000256" key="2">
    <source>
        <dbReference type="ARBA" id="ARBA00023239"/>
    </source>
</evidence>
<dbReference type="PROSITE" id="PS00166">
    <property type="entry name" value="ENOYL_COA_HYDRATASE"/>
    <property type="match status" value="1"/>
</dbReference>
<keyword evidence="2" id="KW-0456">Lyase</keyword>
<dbReference type="Proteomes" id="UP000703661">
    <property type="component" value="Unassembled WGS sequence"/>
</dbReference>
<evidence type="ECO:0000313" key="4">
    <source>
        <dbReference type="EMBL" id="KAG0011918.1"/>
    </source>
</evidence>
<dbReference type="FunFam" id="1.10.12.10:FF:000001">
    <property type="entry name" value="Probable enoyl-CoA hydratase, mitochondrial"/>
    <property type="match status" value="1"/>
</dbReference>
<dbReference type="InterPro" id="IPR001753">
    <property type="entry name" value="Enoyl-CoA_hydra/iso"/>
</dbReference>
<dbReference type="InterPro" id="IPR029045">
    <property type="entry name" value="ClpP/crotonase-like_dom_sf"/>
</dbReference>
<gene>
    <name evidence="4" type="ORF">BGZ80_000334</name>
</gene>
<dbReference type="GO" id="GO:0005739">
    <property type="term" value="C:mitochondrion"/>
    <property type="evidence" value="ECO:0007669"/>
    <property type="project" value="TreeGrafter"/>
</dbReference>
<proteinExistence type="inferred from homology"/>
<dbReference type="InterPro" id="IPR018376">
    <property type="entry name" value="Enoyl-CoA_hyd/isom_CS"/>
</dbReference>
<dbReference type="GO" id="GO:0016836">
    <property type="term" value="F:hydro-lyase activity"/>
    <property type="evidence" value="ECO:0007669"/>
    <property type="project" value="UniProtKB-ARBA"/>
</dbReference>
<dbReference type="Gene3D" id="3.90.226.10">
    <property type="entry name" value="2-enoyl-CoA Hydratase, Chain A, domain 1"/>
    <property type="match status" value="1"/>
</dbReference>
<accession>A0A9P6MTD9</accession>
<dbReference type="Gene3D" id="1.10.12.10">
    <property type="entry name" value="Lyase 2-enoyl-coa Hydratase, Chain A, domain 2"/>
    <property type="match status" value="1"/>
</dbReference>
<keyword evidence="5" id="KW-1185">Reference proteome</keyword>
<dbReference type="FunFam" id="3.90.226.10:FF:000009">
    <property type="entry name" value="Carnitinyl-CoA dehydratase"/>
    <property type="match status" value="1"/>
</dbReference>